<dbReference type="AlphaFoldDB" id="A0A915KBC3"/>
<evidence type="ECO:0000313" key="10">
    <source>
        <dbReference type="Proteomes" id="UP000887565"/>
    </source>
</evidence>
<evidence type="ECO:0000256" key="2">
    <source>
        <dbReference type="ARBA" id="ARBA00008661"/>
    </source>
</evidence>
<organism evidence="10 11">
    <name type="scientific">Romanomermis culicivorax</name>
    <name type="common">Nematode worm</name>
    <dbReference type="NCBI Taxonomy" id="13658"/>
    <lineage>
        <taxon>Eukaryota</taxon>
        <taxon>Metazoa</taxon>
        <taxon>Ecdysozoa</taxon>
        <taxon>Nematoda</taxon>
        <taxon>Enoplea</taxon>
        <taxon>Dorylaimia</taxon>
        <taxon>Mermithida</taxon>
        <taxon>Mermithoidea</taxon>
        <taxon>Mermithidae</taxon>
        <taxon>Romanomermis</taxon>
    </lineage>
</organism>
<name>A0A915KBC3_ROMCU</name>
<sequence>MADHRGPQGQISQVDSDSVIYPLNLDAFVEKHLNVSRRIYGLCYLNADIHRRGKWKVPRRRLGSHHYPEYCIGAAYLMTGDVPSLLVDQINGRLGYLSIDDAYFSGILAEKARITRVDFKDGFKYKSDIDSSFFKKCPCRSLLASFEYKSPSLMKKAWNDYTKAE</sequence>
<keyword evidence="3" id="KW-0328">Glycosyltransferase</keyword>
<dbReference type="GO" id="GO:0000139">
    <property type="term" value="C:Golgi membrane"/>
    <property type="evidence" value="ECO:0007669"/>
    <property type="project" value="UniProtKB-SubCell"/>
</dbReference>
<protein>
    <submittedName>
        <fullName evidence="11">Hexosyltransferase</fullName>
    </submittedName>
</protein>
<keyword evidence="10" id="KW-1185">Reference proteome</keyword>
<dbReference type="WBParaSite" id="nRc.2.0.1.t36012-RA">
    <property type="protein sequence ID" value="nRc.2.0.1.t36012-RA"/>
    <property type="gene ID" value="nRc.2.0.1.g36012"/>
</dbReference>
<dbReference type="Proteomes" id="UP000887565">
    <property type="component" value="Unplaced"/>
</dbReference>
<dbReference type="Pfam" id="PF01762">
    <property type="entry name" value="Galactosyl_T"/>
    <property type="match status" value="1"/>
</dbReference>
<evidence type="ECO:0000256" key="7">
    <source>
        <dbReference type="ARBA" id="ARBA00022989"/>
    </source>
</evidence>
<reference evidence="11" key="1">
    <citation type="submission" date="2022-11" db="UniProtKB">
        <authorList>
            <consortium name="WormBaseParasite"/>
        </authorList>
    </citation>
    <scope>IDENTIFICATION</scope>
</reference>
<evidence type="ECO:0000256" key="4">
    <source>
        <dbReference type="ARBA" id="ARBA00022679"/>
    </source>
</evidence>
<keyword evidence="9" id="KW-0472">Membrane</keyword>
<keyword evidence="6" id="KW-0735">Signal-anchor</keyword>
<evidence type="ECO:0000256" key="6">
    <source>
        <dbReference type="ARBA" id="ARBA00022968"/>
    </source>
</evidence>
<evidence type="ECO:0000256" key="1">
    <source>
        <dbReference type="ARBA" id="ARBA00004323"/>
    </source>
</evidence>
<keyword evidence="5" id="KW-0812">Transmembrane</keyword>
<evidence type="ECO:0000313" key="11">
    <source>
        <dbReference type="WBParaSite" id="nRc.2.0.1.t36012-RA"/>
    </source>
</evidence>
<accession>A0A915KBC3</accession>
<dbReference type="GO" id="GO:0016758">
    <property type="term" value="F:hexosyltransferase activity"/>
    <property type="evidence" value="ECO:0007669"/>
    <property type="project" value="InterPro"/>
</dbReference>
<keyword evidence="7" id="KW-1133">Transmembrane helix</keyword>
<dbReference type="InterPro" id="IPR002659">
    <property type="entry name" value="Glyco_trans_31"/>
</dbReference>
<evidence type="ECO:0000256" key="3">
    <source>
        <dbReference type="ARBA" id="ARBA00022676"/>
    </source>
</evidence>
<evidence type="ECO:0000256" key="5">
    <source>
        <dbReference type="ARBA" id="ARBA00022692"/>
    </source>
</evidence>
<evidence type="ECO:0000256" key="8">
    <source>
        <dbReference type="ARBA" id="ARBA00023034"/>
    </source>
</evidence>
<comment type="subcellular location">
    <subcellularLocation>
        <location evidence="1">Golgi apparatus membrane</location>
        <topology evidence="1">Single-pass type II membrane protein</topology>
    </subcellularLocation>
</comment>
<keyword evidence="8" id="KW-0333">Golgi apparatus</keyword>
<comment type="similarity">
    <text evidence="2">Belongs to the glycosyltransferase 31 family.</text>
</comment>
<proteinExistence type="inferred from homology"/>
<keyword evidence="4" id="KW-0808">Transferase</keyword>
<evidence type="ECO:0000256" key="9">
    <source>
        <dbReference type="ARBA" id="ARBA00023136"/>
    </source>
</evidence>